<dbReference type="Pfam" id="PF14299">
    <property type="entry name" value="PP2"/>
    <property type="match status" value="2"/>
</dbReference>
<evidence type="ECO:0000256" key="4">
    <source>
        <dbReference type="ARBA" id="ARBA00022777"/>
    </source>
</evidence>
<evidence type="ECO:0000256" key="6">
    <source>
        <dbReference type="PROSITE-ProRule" id="PRU10141"/>
    </source>
</evidence>
<proteinExistence type="predicted"/>
<dbReference type="InterPro" id="IPR045272">
    <property type="entry name" value="ANXUR1/2-like"/>
</dbReference>
<evidence type="ECO:0000256" key="2">
    <source>
        <dbReference type="ARBA" id="ARBA00022679"/>
    </source>
</evidence>
<dbReference type="Proteomes" id="UP001172457">
    <property type="component" value="Chromosome 3"/>
</dbReference>
<evidence type="ECO:0000256" key="3">
    <source>
        <dbReference type="ARBA" id="ARBA00022741"/>
    </source>
</evidence>
<evidence type="ECO:0000256" key="5">
    <source>
        <dbReference type="ARBA" id="ARBA00022840"/>
    </source>
</evidence>
<dbReference type="GO" id="GO:0005524">
    <property type="term" value="F:ATP binding"/>
    <property type="evidence" value="ECO:0007669"/>
    <property type="project" value="UniProtKB-UniRule"/>
</dbReference>
<dbReference type="InterPro" id="IPR025886">
    <property type="entry name" value="PP2-like"/>
</dbReference>
<reference evidence="8" key="1">
    <citation type="submission" date="2023-03" db="EMBL/GenBank/DDBJ databases">
        <title>Chromosome-scale reference genome and RAD-based genetic map of yellow starthistle (Centaurea solstitialis) reveal putative structural variation and QTLs associated with invader traits.</title>
        <authorList>
            <person name="Reatini B."/>
            <person name="Cang F.A."/>
            <person name="Jiang Q."/>
            <person name="Mckibben M.T.W."/>
            <person name="Barker M.S."/>
            <person name="Rieseberg L.H."/>
            <person name="Dlugosch K.M."/>
        </authorList>
    </citation>
    <scope>NUCLEOTIDE SEQUENCE</scope>
    <source>
        <strain evidence="8">CAN-66</strain>
        <tissue evidence="8">Leaf</tissue>
    </source>
</reference>
<dbReference type="InterPro" id="IPR000719">
    <property type="entry name" value="Prot_kinase_dom"/>
</dbReference>
<dbReference type="PROSITE" id="PS00108">
    <property type="entry name" value="PROTEIN_KINASE_ST"/>
    <property type="match status" value="1"/>
</dbReference>
<dbReference type="InterPro" id="IPR017441">
    <property type="entry name" value="Protein_kinase_ATP_BS"/>
</dbReference>
<keyword evidence="1" id="KW-0723">Serine/threonine-protein kinase</keyword>
<dbReference type="GO" id="GO:0009506">
    <property type="term" value="C:plasmodesma"/>
    <property type="evidence" value="ECO:0007669"/>
    <property type="project" value="TreeGrafter"/>
</dbReference>
<organism evidence="8 9">
    <name type="scientific">Centaurea solstitialis</name>
    <name type="common">yellow star-thistle</name>
    <dbReference type="NCBI Taxonomy" id="347529"/>
    <lineage>
        <taxon>Eukaryota</taxon>
        <taxon>Viridiplantae</taxon>
        <taxon>Streptophyta</taxon>
        <taxon>Embryophyta</taxon>
        <taxon>Tracheophyta</taxon>
        <taxon>Spermatophyta</taxon>
        <taxon>Magnoliopsida</taxon>
        <taxon>eudicotyledons</taxon>
        <taxon>Gunneridae</taxon>
        <taxon>Pentapetalae</taxon>
        <taxon>asterids</taxon>
        <taxon>campanulids</taxon>
        <taxon>Asterales</taxon>
        <taxon>Asteraceae</taxon>
        <taxon>Carduoideae</taxon>
        <taxon>Cardueae</taxon>
        <taxon>Centaureinae</taxon>
        <taxon>Centaurea</taxon>
    </lineage>
</organism>
<sequence length="809" mass="93913">MSGLRESQHLKRQLHEIQLATNKFQTCIGKGGYGLVYKGQLNISGTLTTVAVKRLNEQFGQGLKEFLTEIQLLTGQNHPNLISLLGYCDEGKEKIIVYEYAERGSLDKYLMSSNTDYTPLTWLERLRICIDAGKGLDHLHNHAGIHQTIIHRDIKSANILLDENSVAKISDFGLSKLSLAGLNRSAVISHPCGTPGYCEPESFITGIVKKESDVYSFGMVLFEVLCGRLCSFQHEDGLLLSARLAKDYYEKEKLIEIIDPLVREEMSLESMNKFSAIAYRCLQDDRGGRPAIDLVVEELIESLNLQVKYELEKEKKLKQHHARIELDDSDEYWKTKLPRGWQVIIKMLNIPPTIYVIKKELCYFLRKGILFDENNKFFWINNDGKICIWISATRFIQVDKAINDSWGFQHGSRFSMVAKYSLQKRREIKCQIKVSMLSLGIMYAASLVFRDGYGDGPFSNSKRFQLTTIKWKTQELSVYSTHTAEVIKEDEQTPKSRYWYKIKMWHFITHVPNTHFDIVIDEISVPEYGDTTFLIQGIEFQPLEMMQQEDIGGLKTSDEKGIDEDAYWEKKLPNDYQHYVYMSNNYLHYTTKKKLYFLFCAGFLGYSGKLWFSLCKSTSGICSMLSASEILSHDYQNFNTLSLPESRFSEVKQLRGADEYRFTCKLRSPMFSPHHVYACYLVFKFADNNIQLDDTRKSTVNYWLDGVFQLIKFLNFNFLPPMNIPTVEQKSDYGLHDSRIEELEMPDFRICQTKDCWMQQREDGWMEVILCKPLHNLENRKSLQVTFKYRYPHGIIVEGIEFRPMQVYG</sequence>
<dbReference type="FunFam" id="3.30.200.20:FF:000039">
    <property type="entry name" value="receptor-like protein kinase FERONIA"/>
    <property type="match status" value="1"/>
</dbReference>
<dbReference type="AlphaFoldDB" id="A0AA38TMJ2"/>
<dbReference type="PANTHER" id="PTHR27003:SF361">
    <property type="entry name" value="PROTEIN KINASE DOMAIN-CONTAINING PROTEIN"/>
    <property type="match status" value="1"/>
</dbReference>
<dbReference type="Gene3D" id="3.30.200.20">
    <property type="entry name" value="Phosphorylase Kinase, domain 1"/>
    <property type="match status" value="1"/>
</dbReference>
<evidence type="ECO:0000256" key="1">
    <source>
        <dbReference type="ARBA" id="ARBA00022527"/>
    </source>
</evidence>
<dbReference type="InterPro" id="IPR011009">
    <property type="entry name" value="Kinase-like_dom_sf"/>
</dbReference>
<dbReference type="PANTHER" id="PTHR27003">
    <property type="entry name" value="OS07G0166700 PROTEIN"/>
    <property type="match status" value="1"/>
</dbReference>
<name>A0AA38TMJ2_9ASTR</name>
<evidence type="ECO:0000313" key="8">
    <source>
        <dbReference type="EMBL" id="KAJ9558116.1"/>
    </source>
</evidence>
<feature type="domain" description="Protein kinase" evidence="7">
    <location>
        <begin position="22"/>
        <end position="303"/>
    </location>
</feature>
<dbReference type="PROSITE" id="PS50011">
    <property type="entry name" value="PROTEIN_KINASE_DOM"/>
    <property type="match status" value="1"/>
</dbReference>
<dbReference type="SMART" id="SM00220">
    <property type="entry name" value="S_TKc"/>
    <property type="match status" value="1"/>
</dbReference>
<accession>A0AA38TMJ2</accession>
<dbReference type="SUPFAM" id="SSF56112">
    <property type="entry name" value="Protein kinase-like (PK-like)"/>
    <property type="match status" value="1"/>
</dbReference>
<dbReference type="GO" id="GO:0005886">
    <property type="term" value="C:plasma membrane"/>
    <property type="evidence" value="ECO:0007669"/>
    <property type="project" value="TreeGrafter"/>
</dbReference>
<dbReference type="GO" id="GO:0004714">
    <property type="term" value="F:transmembrane receptor protein tyrosine kinase activity"/>
    <property type="evidence" value="ECO:0007669"/>
    <property type="project" value="InterPro"/>
</dbReference>
<keyword evidence="3 6" id="KW-0547">Nucleotide-binding</keyword>
<keyword evidence="5 6" id="KW-0067">ATP-binding</keyword>
<keyword evidence="9" id="KW-1185">Reference proteome</keyword>
<dbReference type="PROSITE" id="PS00107">
    <property type="entry name" value="PROTEIN_KINASE_ATP"/>
    <property type="match status" value="1"/>
</dbReference>
<keyword evidence="4" id="KW-0418">Kinase</keyword>
<comment type="caution">
    <text evidence="8">The sequence shown here is derived from an EMBL/GenBank/DDBJ whole genome shotgun (WGS) entry which is preliminary data.</text>
</comment>
<evidence type="ECO:0000313" key="9">
    <source>
        <dbReference type="Proteomes" id="UP001172457"/>
    </source>
</evidence>
<gene>
    <name evidence="8" type="ORF">OSB04_012730</name>
</gene>
<dbReference type="InterPro" id="IPR008271">
    <property type="entry name" value="Ser/Thr_kinase_AS"/>
</dbReference>
<dbReference type="Pfam" id="PF07714">
    <property type="entry name" value="PK_Tyr_Ser-Thr"/>
    <property type="match status" value="1"/>
</dbReference>
<dbReference type="EMBL" id="JARYMX010000003">
    <property type="protein sequence ID" value="KAJ9558116.1"/>
    <property type="molecule type" value="Genomic_DNA"/>
</dbReference>
<feature type="binding site" evidence="6">
    <location>
        <position position="53"/>
    </location>
    <ligand>
        <name>ATP</name>
        <dbReference type="ChEBI" id="CHEBI:30616"/>
    </ligand>
</feature>
<dbReference type="InterPro" id="IPR001245">
    <property type="entry name" value="Ser-Thr/Tyr_kinase_cat_dom"/>
</dbReference>
<keyword evidence="2" id="KW-0808">Transferase</keyword>
<evidence type="ECO:0000259" key="7">
    <source>
        <dbReference type="PROSITE" id="PS50011"/>
    </source>
</evidence>
<dbReference type="GO" id="GO:0004674">
    <property type="term" value="F:protein serine/threonine kinase activity"/>
    <property type="evidence" value="ECO:0007669"/>
    <property type="project" value="UniProtKB-KW"/>
</dbReference>
<dbReference type="Gene3D" id="1.10.510.10">
    <property type="entry name" value="Transferase(Phosphotransferase) domain 1"/>
    <property type="match status" value="1"/>
</dbReference>
<protein>
    <recommendedName>
        <fullName evidence="7">Protein kinase domain-containing protein</fullName>
    </recommendedName>
</protein>